<protein>
    <submittedName>
        <fullName evidence="1">Uncharacterized protein</fullName>
    </submittedName>
</protein>
<dbReference type="Proteomes" id="UP000499080">
    <property type="component" value="Unassembled WGS sequence"/>
</dbReference>
<name>A0A4Y2DAA5_ARAVE</name>
<reference evidence="1 2" key="1">
    <citation type="journal article" date="2019" name="Sci. Rep.">
        <title>Orb-weaving spider Araneus ventricosus genome elucidates the spidroin gene catalogue.</title>
        <authorList>
            <person name="Kono N."/>
            <person name="Nakamura H."/>
            <person name="Ohtoshi R."/>
            <person name="Moran D.A.P."/>
            <person name="Shinohara A."/>
            <person name="Yoshida Y."/>
            <person name="Fujiwara M."/>
            <person name="Mori M."/>
            <person name="Tomita M."/>
            <person name="Arakawa K."/>
        </authorList>
    </citation>
    <scope>NUCLEOTIDE SEQUENCE [LARGE SCALE GENOMIC DNA]</scope>
</reference>
<sequence length="169" mass="19831">MRSKRMLNAWFHCGTNEGERVKRDIHRCSTPRFSEHGKAKAFFNVKSYENWLRQTAKLSRQLICTLFHSICPKTVFFSPPIQVEKIRQVIHLRLEICSTTRFSIPLFLPTTRRISDFLASSRHLNQGRFHLGNMATNFGDEKWYLKGDRIFSISLLGEKIRLNILNDSM</sequence>
<gene>
    <name evidence="1" type="ORF">AVEN_247587_1</name>
</gene>
<evidence type="ECO:0000313" key="2">
    <source>
        <dbReference type="Proteomes" id="UP000499080"/>
    </source>
</evidence>
<accession>A0A4Y2DAA5</accession>
<dbReference type="EMBL" id="BGPR01000319">
    <property type="protein sequence ID" value="GBM12814.1"/>
    <property type="molecule type" value="Genomic_DNA"/>
</dbReference>
<evidence type="ECO:0000313" key="1">
    <source>
        <dbReference type="EMBL" id="GBM12814.1"/>
    </source>
</evidence>
<comment type="caution">
    <text evidence="1">The sequence shown here is derived from an EMBL/GenBank/DDBJ whole genome shotgun (WGS) entry which is preliminary data.</text>
</comment>
<organism evidence="1 2">
    <name type="scientific">Araneus ventricosus</name>
    <name type="common">Orbweaver spider</name>
    <name type="synonym">Epeira ventricosa</name>
    <dbReference type="NCBI Taxonomy" id="182803"/>
    <lineage>
        <taxon>Eukaryota</taxon>
        <taxon>Metazoa</taxon>
        <taxon>Ecdysozoa</taxon>
        <taxon>Arthropoda</taxon>
        <taxon>Chelicerata</taxon>
        <taxon>Arachnida</taxon>
        <taxon>Araneae</taxon>
        <taxon>Araneomorphae</taxon>
        <taxon>Entelegynae</taxon>
        <taxon>Araneoidea</taxon>
        <taxon>Araneidae</taxon>
        <taxon>Araneus</taxon>
    </lineage>
</organism>
<dbReference type="AlphaFoldDB" id="A0A4Y2DAA5"/>
<proteinExistence type="predicted"/>
<keyword evidence="2" id="KW-1185">Reference proteome</keyword>